<comment type="subcellular location">
    <subcellularLocation>
        <location evidence="1">Mitochondrion</location>
    </subcellularLocation>
</comment>
<keyword evidence="16" id="KW-1185">Reference proteome</keyword>
<dbReference type="PANTHER" id="PTHR18919">
    <property type="entry name" value="ACETYL-COA C-ACYLTRANSFERASE"/>
    <property type="match status" value="1"/>
</dbReference>
<evidence type="ECO:0000259" key="14">
    <source>
        <dbReference type="Pfam" id="PF02803"/>
    </source>
</evidence>
<dbReference type="Proteomes" id="UP000001064">
    <property type="component" value="Unassembled WGS sequence"/>
</dbReference>
<dbReference type="STRING" id="5786.F1A0G5"/>
<keyword evidence="9" id="KW-0496">Mitochondrion</keyword>
<reference evidence="16" key="1">
    <citation type="journal article" date="2011" name="Genome Biol.">
        <title>Comparative genomics of the social amoebae Dictyostelium discoideum and Dictyostelium purpureum.</title>
        <authorList>
            <consortium name="US DOE Joint Genome Institute (JGI-PGF)"/>
            <person name="Sucgang R."/>
            <person name="Kuo A."/>
            <person name="Tian X."/>
            <person name="Salerno W."/>
            <person name="Parikh A."/>
            <person name="Feasley C.L."/>
            <person name="Dalin E."/>
            <person name="Tu H."/>
            <person name="Huang E."/>
            <person name="Barry K."/>
            <person name="Lindquist E."/>
            <person name="Shapiro H."/>
            <person name="Bruce D."/>
            <person name="Schmutz J."/>
            <person name="Salamov A."/>
            <person name="Fey P."/>
            <person name="Gaudet P."/>
            <person name="Anjard C."/>
            <person name="Babu M.M."/>
            <person name="Basu S."/>
            <person name="Bushmanova Y."/>
            <person name="van der Wel H."/>
            <person name="Katoh-Kurasawa M."/>
            <person name="Dinh C."/>
            <person name="Coutinho P.M."/>
            <person name="Saito T."/>
            <person name="Elias M."/>
            <person name="Schaap P."/>
            <person name="Kay R.R."/>
            <person name="Henrissat B."/>
            <person name="Eichinger L."/>
            <person name="Rivero F."/>
            <person name="Putnam N.H."/>
            <person name="West C.M."/>
            <person name="Loomis W.F."/>
            <person name="Chisholm R.L."/>
            <person name="Shaulsky G."/>
            <person name="Strassmann J.E."/>
            <person name="Queller D.C."/>
            <person name="Kuspa A."/>
            <person name="Grigoriev I.V."/>
        </authorList>
    </citation>
    <scope>NUCLEOTIDE SEQUENCE [LARGE SCALE GENOMIC DNA]</scope>
    <source>
        <strain evidence="16">QSDP1</strain>
    </source>
</reference>
<evidence type="ECO:0000259" key="13">
    <source>
        <dbReference type="Pfam" id="PF00108"/>
    </source>
</evidence>
<dbReference type="eggNOG" id="KOG1390">
    <property type="taxonomic scope" value="Eukaryota"/>
</dbReference>
<dbReference type="RefSeq" id="XP_003293163.1">
    <property type="nucleotide sequence ID" value="XM_003293115.1"/>
</dbReference>
<evidence type="ECO:0000256" key="6">
    <source>
        <dbReference type="ARBA" id="ARBA00022723"/>
    </source>
</evidence>
<evidence type="ECO:0000256" key="7">
    <source>
        <dbReference type="ARBA" id="ARBA00022946"/>
    </source>
</evidence>
<comment type="similarity">
    <text evidence="2 12">Belongs to the thiolase-like superfamily. Thiolase family.</text>
</comment>
<evidence type="ECO:0000256" key="4">
    <source>
        <dbReference type="ARBA" id="ARBA00012705"/>
    </source>
</evidence>
<dbReference type="EC" id="2.3.1.9" evidence="4"/>
<accession>F1A0G5</accession>
<dbReference type="Gene3D" id="3.40.47.10">
    <property type="match status" value="1"/>
</dbReference>
<dbReference type="NCBIfam" id="TIGR01930">
    <property type="entry name" value="AcCoA-C-Actrans"/>
    <property type="match status" value="1"/>
</dbReference>
<dbReference type="GO" id="GO:0005739">
    <property type="term" value="C:mitochondrion"/>
    <property type="evidence" value="ECO:0000318"/>
    <property type="project" value="GO_Central"/>
</dbReference>
<feature type="active site" description="Acyl-thioester intermediate" evidence="11">
    <location>
        <position position="94"/>
    </location>
</feature>
<dbReference type="SUPFAM" id="SSF53901">
    <property type="entry name" value="Thiolase-like"/>
    <property type="match status" value="2"/>
</dbReference>
<dbReference type="OrthoDB" id="5404651at2759"/>
<dbReference type="InterPro" id="IPR020610">
    <property type="entry name" value="Thiolase_AS"/>
</dbReference>
<keyword evidence="5 12" id="KW-0808">Transferase</keyword>
<dbReference type="GO" id="GO:0046872">
    <property type="term" value="F:metal ion binding"/>
    <property type="evidence" value="ECO:0007669"/>
    <property type="project" value="UniProtKB-KW"/>
</dbReference>
<dbReference type="PROSITE" id="PS00737">
    <property type="entry name" value="THIOLASE_2"/>
    <property type="match status" value="1"/>
</dbReference>
<dbReference type="FunCoup" id="F1A0G5">
    <property type="interactions" value="509"/>
</dbReference>
<feature type="active site" description="Proton acceptor" evidence="11">
    <location>
        <position position="353"/>
    </location>
</feature>
<dbReference type="Pfam" id="PF00108">
    <property type="entry name" value="Thiolase_N"/>
    <property type="match status" value="1"/>
</dbReference>
<dbReference type="InterPro" id="IPR020616">
    <property type="entry name" value="Thiolase_N"/>
</dbReference>
<evidence type="ECO:0000256" key="8">
    <source>
        <dbReference type="ARBA" id="ARBA00022958"/>
    </source>
</evidence>
<dbReference type="KEGG" id="dpp:DICPUDRAFT_41631"/>
<protein>
    <recommendedName>
        <fullName evidence="4">acetyl-CoA C-acetyltransferase</fullName>
        <ecNumber evidence="4">2.3.1.9</ecNumber>
    </recommendedName>
</protein>
<dbReference type="GO" id="GO:0003985">
    <property type="term" value="F:acetyl-CoA C-acetyltransferase activity"/>
    <property type="evidence" value="ECO:0000318"/>
    <property type="project" value="GO_Central"/>
</dbReference>
<feature type="active site" description="Proton acceptor" evidence="11">
    <location>
        <position position="383"/>
    </location>
</feature>
<dbReference type="GO" id="GO:0005777">
    <property type="term" value="C:peroxisome"/>
    <property type="evidence" value="ECO:0007669"/>
    <property type="project" value="EnsemblProtists"/>
</dbReference>
<evidence type="ECO:0000313" key="16">
    <source>
        <dbReference type="Proteomes" id="UP000001064"/>
    </source>
</evidence>
<evidence type="ECO:0000256" key="5">
    <source>
        <dbReference type="ARBA" id="ARBA00022679"/>
    </source>
</evidence>
<organism evidence="15 16">
    <name type="scientific">Dictyostelium purpureum</name>
    <name type="common">Slime mold</name>
    <dbReference type="NCBI Taxonomy" id="5786"/>
    <lineage>
        <taxon>Eukaryota</taxon>
        <taxon>Amoebozoa</taxon>
        <taxon>Evosea</taxon>
        <taxon>Eumycetozoa</taxon>
        <taxon>Dictyostelia</taxon>
        <taxon>Dictyosteliales</taxon>
        <taxon>Dictyosteliaceae</taxon>
        <taxon>Dictyostelium</taxon>
    </lineage>
</organism>
<dbReference type="GO" id="GO:0016125">
    <property type="term" value="P:sterol metabolic process"/>
    <property type="evidence" value="ECO:0000318"/>
    <property type="project" value="GO_Central"/>
</dbReference>
<dbReference type="PANTHER" id="PTHR18919:SF156">
    <property type="entry name" value="ACETYL-COA ACETYLTRANSFERASE, MITOCHONDRIAL"/>
    <property type="match status" value="1"/>
</dbReference>
<dbReference type="PIRSF" id="PIRSF000429">
    <property type="entry name" value="Ac-CoA_Ac_transf"/>
    <property type="match status" value="1"/>
</dbReference>
<evidence type="ECO:0000256" key="3">
    <source>
        <dbReference type="ARBA" id="ARBA00011881"/>
    </source>
</evidence>
<evidence type="ECO:0000256" key="2">
    <source>
        <dbReference type="ARBA" id="ARBA00010982"/>
    </source>
</evidence>
<keyword evidence="7" id="KW-0809">Transit peptide</keyword>
<keyword evidence="10 12" id="KW-0012">Acyltransferase</keyword>
<evidence type="ECO:0000256" key="9">
    <source>
        <dbReference type="ARBA" id="ARBA00023128"/>
    </source>
</evidence>
<dbReference type="GO" id="GO:0005829">
    <property type="term" value="C:cytosol"/>
    <property type="evidence" value="ECO:0007669"/>
    <property type="project" value="EnsemblProtists"/>
</dbReference>
<dbReference type="AlphaFoldDB" id="F1A0G5"/>
<dbReference type="InParanoid" id="F1A0G5"/>
<feature type="domain" description="Thiolase N-terminal" evidence="13">
    <location>
        <begin position="10"/>
        <end position="267"/>
    </location>
</feature>
<comment type="subunit">
    <text evidence="3">Homotetramer.</text>
</comment>
<proteinExistence type="inferred from homology"/>
<dbReference type="InterPro" id="IPR020615">
    <property type="entry name" value="Thiolase_acyl_enz_int_AS"/>
</dbReference>
<dbReference type="EMBL" id="GL871339">
    <property type="protein sequence ID" value="EGC30312.1"/>
    <property type="molecule type" value="Genomic_DNA"/>
</dbReference>
<dbReference type="Pfam" id="PF02803">
    <property type="entry name" value="Thiolase_C"/>
    <property type="match status" value="1"/>
</dbReference>
<gene>
    <name evidence="15" type="ORF">DICPUDRAFT_41631</name>
</gene>
<evidence type="ECO:0000256" key="12">
    <source>
        <dbReference type="RuleBase" id="RU003557"/>
    </source>
</evidence>
<dbReference type="CDD" id="cd00751">
    <property type="entry name" value="thiolase"/>
    <property type="match status" value="1"/>
</dbReference>
<dbReference type="VEuPathDB" id="AmoebaDB:DICPUDRAFT_41631"/>
<keyword evidence="6" id="KW-0479">Metal-binding</keyword>
<sequence length="399" mass="41875">MYSTKNLESVVIVSACRTPIGTMGGSLSTVPGTKLSSLTIEECVKRAGINKGEVDEVIMGNVISANVGQAPARQCALGAGLELKTVTTTINKVCSSGLKAITLGTQSIMLGHSNVVLAGGFESMSQVPFYSDKMRFGAKYGNQTFIDGLVRDGLADAYNGSAMGVCGDDCAAKYNITREEQDKFAIDSYNRAIEAQKSGYFTQEIVPVPITARGKTTFVTEDEEPKKVLFDKIPTLKPAFTPNGTVTAANASKINDGASSVLLMSESHAKKLGVKPLARIIGYADSEQAPIEFPTAPAKAIPKALKNAGIDISQVDLFEINEAFSVVGLANMKLLNIEHSKLNVNGGAVALGHPIGSSGCRIVVTLTHLLQQKNLKYGVAAICNGGGGASALVLEAIRD</sequence>
<dbReference type="InterPro" id="IPR020613">
    <property type="entry name" value="Thiolase_CS"/>
</dbReference>
<dbReference type="InterPro" id="IPR020617">
    <property type="entry name" value="Thiolase_C"/>
</dbReference>
<dbReference type="PROSITE" id="PS00099">
    <property type="entry name" value="THIOLASE_3"/>
    <property type="match status" value="1"/>
</dbReference>
<dbReference type="GeneID" id="10510786"/>
<dbReference type="InterPro" id="IPR002155">
    <property type="entry name" value="Thiolase"/>
</dbReference>
<evidence type="ECO:0000256" key="11">
    <source>
        <dbReference type="PIRSR" id="PIRSR000429-1"/>
    </source>
</evidence>
<evidence type="ECO:0000256" key="10">
    <source>
        <dbReference type="ARBA" id="ARBA00023315"/>
    </source>
</evidence>
<name>F1A0G5_DICPU</name>
<dbReference type="InterPro" id="IPR016039">
    <property type="entry name" value="Thiolase-like"/>
</dbReference>
<keyword evidence="8" id="KW-0630">Potassium</keyword>
<feature type="domain" description="Thiolase C-terminal" evidence="14">
    <location>
        <begin position="275"/>
        <end position="395"/>
    </location>
</feature>
<dbReference type="PROSITE" id="PS00098">
    <property type="entry name" value="THIOLASE_1"/>
    <property type="match status" value="1"/>
</dbReference>
<evidence type="ECO:0000256" key="1">
    <source>
        <dbReference type="ARBA" id="ARBA00004173"/>
    </source>
</evidence>
<dbReference type="OMA" id="ICPSIAI"/>
<dbReference type="FunFam" id="3.40.47.10:FF:000007">
    <property type="entry name" value="acetyl-CoA acetyltransferase, mitochondrial"/>
    <property type="match status" value="1"/>
</dbReference>
<evidence type="ECO:0000313" key="15">
    <source>
        <dbReference type="EMBL" id="EGC30312.1"/>
    </source>
</evidence>